<evidence type="ECO:0000313" key="2">
    <source>
        <dbReference type="Proteomes" id="UP000556436"/>
    </source>
</evidence>
<reference evidence="1 2" key="1">
    <citation type="submission" date="2020-08" db="EMBL/GenBank/DDBJ databases">
        <title>Genomic Encyclopedia of Type Strains, Phase III (KMG-III): the genomes of soil and plant-associated and newly described type strains.</title>
        <authorList>
            <person name="Whitman W."/>
        </authorList>
    </citation>
    <scope>NUCLEOTIDE SEQUENCE [LARGE SCALE GENOMIC DNA]</scope>
    <source>
        <strain evidence="1 2">CECT 3265</strain>
    </source>
</reference>
<sequence length="49" mass="5274">MNEADGISTEVQRMFEEARAVMTDEVIEEMPLSRVGTDSTAVAALSALT</sequence>
<gene>
    <name evidence="1" type="ORF">FHS38_000646</name>
</gene>
<dbReference type="EMBL" id="JACHJG010000001">
    <property type="protein sequence ID" value="MBB4884637.1"/>
    <property type="molecule type" value="Genomic_DNA"/>
</dbReference>
<evidence type="ECO:0000313" key="1">
    <source>
        <dbReference type="EMBL" id="MBB4884637.1"/>
    </source>
</evidence>
<organism evidence="1 2">
    <name type="scientific">Streptomyces netropsis</name>
    <name type="common">Streptoverticillium netropsis</name>
    <dbReference type="NCBI Taxonomy" id="55404"/>
    <lineage>
        <taxon>Bacteria</taxon>
        <taxon>Bacillati</taxon>
        <taxon>Actinomycetota</taxon>
        <taxon>Actinomycetes</taxon>
        <taxon>Kitasatosporales</taxon>
        <taxon>Streptomycetaceae</taxon>
        <taxon>Streptomyces</taxon>
    </lineage>
</organism>
<accession>A0A7W7L6P9</accession>
<name>A0A7W7L6P9_STRNE</name>
<dbReference type="AlphaFoldDB" id="A0A7W7L6P9"/>
<dbReference type="RefSeq" id="WP_184730389.1">
    <property type="nucleotide sequence ID" value="NZ_BMRW01000001.1"/>
</dbReference>
<protein>
    <submittedName>
        <fullName evidence="1">Uncharacterized protein</fullName>
    </submittedName>
</protein>
<proteinExistence type="predicted"/>
<dbReference type="Proteomes" id="UP000556436">
    <property type="component" value="Unassembled WGS sequence"/>
</dbReference>
<keyword evidence="2" id="KW-1185">Reference proteome</keyword>
<comment type="caution">
    <text evidence="1">The sequence shown here is derived from an EMBL/GenBank/DDBJ whole genome shotgun (WGS) entry which is preliminary data.</text>
</comment>